<gene>
    <name evidence="1" type="ORF">TM448A00302_0038</name>
</gene>
<dbReference type="AlphaFoldDB" id="A0A6H1ZFR2"/>
<sequence>MALYKIIHPDTIADMMSELHQCAKCNYAWLWRVPNPQRCPKCHSRNWCIKPNIRGRKMTRQTSGMPGLKYSEETFRDMYEALKNLVKRIDGGLALGEKLDVLPARDALAKAEGRG</sequence>
<organism evidence="1">
    <name type="scientific">viral metagenome</name>
    <dbReference type="NCBI Taxonomy" id="1070528"/>
    <lineage>
        <taxon>unclassified sequences</taxon>
        <taxon>metagenomes</taxon>
        <taxon>organismal metagenomes</taxon>
    </lineage>
</organism>
<reference evidence="1" key="1">
    <citation type="submission" date="2020-03" db="EMBL/GenBank/DDBJ databases">
        <title>The deep terrestrial virosphere.</title>
        <authorList>
            <person name="Holmfeldt K."/>
            <person name="Nilsson E."/>
            <person name="Simone D."/>
            <person name="Lopez-Fernandez M."/>
            <person name="Wu X."/>
            <person name="de Brujin I."/>
            <person name="Lundin D."/>
            <person name="Andersson A."/>
            <person name="Bertilsson S."/>
            <person name="Dopson M."/>
        </authorList>
    </citation>
    <scope>NUCLEOTIDE SEQUENCE</scope>
    <source>
        <strain evidence="1">TM448A00302</strain>
    </source>
</reference>
<proteinExistence type="predicted"/>
<protein>
    <submittedName>
        <fullName evidence="1">Uncharacterized protein</fullName>
    </submittedName>
</protein>
<dbReference type="EMBL" id="MT144001">
    <property type="protein sequence ID" value="QJA46030.1"/>
    <property type="molecule type" value="Genomic_DNA"/>
</dbReference>
<evidence type="ECO:0000313" key="1">
    <source>
        <dbReference type="EMBL" id="QJA46030.1"/>
    </source>
</evidence>
<name>A0A6H1ZFR2_9ZZZZ</name>
<accession>A0A6H1ZFR2</accession>